<protein>
    <submittedName>
        <fullName evidence="2">Uncharacterized protein</fullName>
    </submittedName>
</protein>
<comment type="caution">
    <text evidence="2">The sequence shown here is derived from an EMBL/GenBank/DDBJ whole genome shotgun (WGS) entry which is preliminary data.</text>
</comment>
<feature type="coiled-coil region" evidence="1">
    <location>
        <begin position="519"/>
        <end position="595"/>
    </location>
</feature>
<feature type="coiled-coil region" evidence="1">
    <location>
        <begin position="668"/>
        <end position="713"/>
    </location>
</feature>
<dbReference type="Proteomes" id="UP000292282">
    <property type="component" value="Unassembled WGS sequence"/>
</dbReference>
<feature type="coiled-coil region" evidence="1">
    <location>
        <begin position="27"/>
        <end position="67"/>
    </location>
</feature>
<feature type="coiled-coil region" evidence="1">
    <location>
        <begin position="326"/>
        <end position="353"/>
    </location>
</feature>
<feature type="coiled-coil region" evidence="1">
    <location>
        <begin position="445"/>
        <end position="472"/>
    </location>
</feature>
<reference evidence="2 3" key="1">
    <citation type="submission" date="2017-12" db="EMBL/GenBank/DDBJ databases">
        <authorList>
            <person name="Pombert J.-F."/>
            <person name="Haag K.L."/>
            <person name="Ebert D."/>
        </authorList>
    </citation>
    <scope>NUCLEOTIDE SEQUENCE [LARGE SCALE GENOMIC DNA]</scope>
    <source>
        <strain evidence="2">IL-G-3</strain>
    </source>
</reference>
<evidence type="ECO:0000256" key="1">
    <source>
        <dbReference type="SAM" id="Coils"/>
    </source>
</evidence>
<evidence type="ECO:0000313" key="3">
    <source>
        <dbReference type="Proteomes" id="UP000292282"/>
    </source>
</evidence>
<keyword evidence="3" id="KW-1185">Reference proteome</keyword>
<dbReference type="AlphaFoldDB" id="A0A4Q9M097"/>
<dbReference type="VEuPathDB" id="MicrosporidiaDB:CWI38_0148p0020"/>
<accession>A0A4Q9M097</accession>
<proteinExistence type="predicted"/>
<organism evidence="2 3">
    <name type="scientific">Hamiltosporidium tvaerminnensis</name>
    <dbReference type="NCBI Taxonomy" id="1176355"/>
    <lineage>
        <taxon>Eukaryota</taxon>
        <taxon>Fungi</taxon>
        <taxon>Fungi incertae sedis</taxon>
        <taxon>Microsporidia</taxon>
        <taxon>Dubosqiidae</taxon>
        <taxon>Hamiltosporidium</taxon>
    </lineage>
</organism>
<name>A0A4Q9M097_9MICR</name>
<evidence type="ECO:0000313" key="2">
    <source>
        <dbReference type="EMBL" id="TBU20019.1"/>
    </source>
</evidence>
<keyword evidence="1" id="KW-0175">Coiled coil</keyword>
<sequence length="731" mass="86434">MKNKPAFLFENNLKSKELSIPFHKEIKTKKDELCEELNIILEDMENENFEEDVNNEINENLENEENAKVKDMKVEDMKDNDLKNEDMKVEDVKGNHMKVEDKIPSDGEDSIINTGIGETSLLPDFDTFISKSIFLPKKNELIKENNFNKICKSTIQSEKSRENSSLISENNFNKICKSTIQSEKSRENSSLISENNFNKICKSTIQSEKSRENSSLISENNFNKICKSTIQSEKSRETNLFLNENNFSKICKRERQFNPESENMLIKEDLNREYQCLDFLEDFMVNLPCQVKKLREYWRYLENEIKIYKKNYIDLEKSYNSTKFLCDNKTKENYNLQSNIKMLENETHKLKDENYKFTTEVGVLRNASDQMKNDFKMLENLNFNLNEQIKNANYKNKVLLINKLLAKKIITDSFFLNEIVSSKLTNSMNENKILELKVKNINIKLDTEKNHVDCLLDTIRNLEDEVLEYKKKYFNDFFIFNTEIQEKNIKFSELKNNSDKDTSKIFELTNLNKKFEAKINNSKETTKVLEKSLLDLKNEKNTLENELNVLKINEDKHNTLRKDLTTEIDKLKAIIEENESKIKYLEKENEKNKLEKSKSTKIIQTKTFNENVLLKNKLHGIENLFHKEKRKNIFLVNLIQKIQTETQSLENEVHFIIDNVFENTKIFKLEFNNLIKSHKNEMEKTKSNSERKIKALNLELRKYKKNLKSKKVKPSVEEPLDSDLWSVFNEE</sequence>
<dbReference type="EMBL" id="PITK01000148">
    <property type="protein sequence ID" value="TBU20019.1"/>
    <property type="molecule type" value="Genomic_DNA"/>
</dbReference>
<gene>
    <name evidence="2" type="ORF">CWI38_0148p0020</name>
</gene>